<dbReference type="AlphaFoldDB" id="A0A932HZ10"/>
<dbReference type="CDD" id="cd03441">
    <property type="entry name" value="R_hydratase_like"/>
    <property type="match status" value="1"/>
</dbReference>
<organism evidence="2 3">
    <name type="scientific">Tectimicrobiota bacterium</name>
    <dbReference type="NCBI Taxonomy" id="2528274"/>
    <lineage>
        <taxon>Bacteria</taxon>
        <taxon>Pseudomonadati</taxon>
        <taxon>Nitrospinota/Tectimicrobiota group</taxon>
        <taxon>Candidatus Tectimicrobiota</taxon>
    </lineage>
</organism>
<feature type="domain" description="FAS1-like dehydratase" evidence="1">
    <location>
        <begin position="14"/>
        <end position="112"/>
    </location>
</feature>
<dbReference type="InterPro" id="IPR039569">
    <property type="entry name" value="FAS1-like_DH_region"/>
</dbReference>
<sequence>MEKPEYVWENLSPGTVIGERAITVTPEMVAAHCEALGADRPWYRGNSPFGGPIAPPMIFINDLIAINDENFRRFGTIHAKLSWRFGRPARVGERVHQKATVKDRYVRRGKGWVVSELVVRGEAGDVICTCLHTSVLSLTRLQGEPAP</sequence>
<gene>
    <name evidence="2" type="ORF">HYZ11_05655</name>
</gene>
<evidence type="ECO:0000259" key="1">
    <source>
        <dbReference type="Pfam" id="PF13452"/>
    </source>
</evidence>
<dbReference type="SUPFAM" id="SSF54637">
    <property type="entry name" value="Thioesterase/thiol ester dehydrase-isomerase"/>
    <property type="match status" value="1"/>
</dbReference>
<protein>
    <submittedName>
        <fullName evidence="2">MaoC family dehydratase</fullName>
    </submittedName>
</protein>
<dbReference type="InterPro" id="IPR029069">
    <property type="entry name" value="HotDog_dom_sf"/>
</dbReference>
<evidence type="ECO:0000313" key="3">
    <source>
        <dbReference type="Proteomes" id="UP000782312"/>
    </source>
</evidence>
<proteinExistence type="predicted"/>
<reference evidence="2" key="1">
    <citation type="submission" date="2020-07" db="EMBL/GenBank/DDBJ databases">
        <title>Huge and variable diversity of episymbiotic CPR bacteria and DPANN archaea in groundwater ecosystems.</title>
        <authorList>
            <person name="He C.Y."/>
            <person name="Keren R."/>
            <person name="Whittaker M."/>
            <person name="Farag I.F."/>
            <person name="Doudna J."/>
            <person name="Cate J.H.D."/>
            <person name="Banfield J.F."/>
        </authorList>
    </citation>
    <scope>NUCLEOTIDE SEQUENCE</scope>
    <source>
        <strain evidence="2">NC_groundwater_763_Ag_S-0.2um_68_21</strain>
    </source>
</reference>
<name>A0A932HZ10_UNCTE</name>
<dbReference type="Gene3D" id="3.10.129.10">
    <property type="entry name" value="Hotdog Thioesterase"/>
    <property type="match status" value="1"/>
</dbReference>
<evidence type="ECO:0000313" key="2">
    <source>
        <dbReference type="EMBL" id="MBI3127068.1"/>
    </source>
</evidence>
<dbReference type="Pfam" id="PF13452">
    <property type="entry name" value="FAS1_DH_region"/>
    <property type="match status" value="1"/>
</dbReference>
<dbReference type="Proteomes" id="UP000782312">
    <property type="component" value="Unassembled WGS sequence"/>
</dbReference>
<dbReference type="EMBL" id="JACPUR010000014">
    <property type="protein sequence ID" value="MBI3127068.1"/>
    <property type="molecule type" value="Genomic_DNA"/>
</dbReference>
<accession>A0A932HZ10</accession>
<comment type="caution">
    <text evidence="2">The sequence shown here is derived from an EMBL/GenBank/DDBJ whole genome shotgun (WGS) entry which is preliminary data.</text>
</comment>